<feature type="active site" evidence="5">
    <location>
        <position position="151"/>
    </location>
</feature>
<evidence type="ECO:0000256" key="2">
    <source>
        <dbReference type="ARBA" id="ARBA00022670"/>
    </source>
</evidence>
<dbReference type="STRING" id="106004.A0A1Y2G2L9"/>
<organism evidence="9 10">
    <name type="scientific">Leucosporidium creatinivorum</name>
    <dbReference type="NCBI Taxonomy" id="106004"/>
    <lineage>
        <taxon>Eukaryota</taxon>
        <taxon>Fungi</taxon>
        <taxon>Dikarya</taxon>
        <taxon>Basidiomycota</taxon>
        <taxon>Pucciniomycotina</taxon>
        <taxon>Microbotryomycetes</taxon>
        <taxon>Leucosporidiales</taxon>
        <taxon>Leucosporidium</taxon>
    </lineage>
</organism>
<proteinExistence type="inferred from homology"/>
<evidence type="ECO:0000256" key="1">
    <source>
        <dbReference type="ARBA" id="ARBA00007447"/>
    </source>
</evidence>
<dbReference type="FunFam" id="2.40.70.10:FF:000115">
    <property type="entry name" value="Lysosomal aspartic protease"/>
    <property type="match status" value="1"/>
</dbReference>
<dbReference type="InterPro" id="IPR021109">
    <property type="entry name" value="Peptidase_aspartic_dom_sf"/>
</dbReference>
<dbReference type="Pfam" id="PF00026">
    <property type="entry name" value="Asp"/>
    <property type="match status" value="1"/>
</dbReference>
<dbReference type="OrthoDB" id="15189at2759"/>
<dbReference type="AlphaFoldDB" id="A0A1Y2G2L9"/>
<reference evidence="9 10" key="1">
    <citation type="submission" date="2016-07" db="EMBL/GenBank/DDBJ databases">
        <title>Pervasive Adenine N6-methylation of Active Genes in Fungi.</title>
        <authorList>
            <consortium name="DOE Joint Genome Institute"/>
            <person name="Mondo S.J."/>
            <person name="Dannebaum R.O."/>
            <person name="Kuo R.C."/>
            <person name="Labutti K."/>
            <person name="Haridas S."/>
            <person name="Kuo A."/>
            <person name="Salamov A."/>
            <person name="Ahrendt S.R."/>
            <person name="Lipzen A."/>
            <person name="Sullivan W."/>
            <person name="Andreopoulos W.B."/>
            <person name="Clum A."/>
            <person name="Lindquist E."/>
            <person name="Daum C."/>
            <person name="Ramamoorthy G.K."/>
            <person name="Gryganskyi A."/>
            <person name="Culley D."/>
            <person name="Magnuson J.K."/>
            <person name="James T.Y."/>
            <person name="O'Malley M.A."/>
            <person name="Stajich J.E."/>
            <person name="Spatafora J.W."/>
            <person name="Visel A."/>
            <person name="Grigoriev I.V."/>
        </authorList>
    </citation>
    <scope>NUCLEOTIDE SEQUENCE [LARGE SCALE GENOMIC DNA]</scope>
    <source>
        <strain evidence="9 10">62-1032</strain>
    </source>
</reference>
<dbReference type="Proteomes" id="UP000193467">
    <property type="component" value="Unassembled WGS sequence"/>
</dbReference>
<evidence type="ECO:0000256" key="3">
    <source>
        <dbReference type="ARBA" id="ARBA00022750"/>
    </source>
</evidence>
<dbReference type="PRINTS" id="PR00792">
    <property type="entry name" value="PEPSIN"/>
</dbReference>
<evidence type="ECO:0000256" key="5">
    <source>
        <dbReference type="PIRSR" id="PIRSR601461-1"/>
    </source>
</evidence>
<keyword evidence="3 6" id="KW-0064">Aspartyl protease</keyword>
<dbReference type="PANTHER" id="PTHR47966">
    <property type="entry name" value="BETA-SITE APP-CLEAVING ENZYME, ISOFORM A-RELATED"/>
    <property type="match status" value="1"/>
</dbReference>
<evidence type="ECO:0000256" key="6">
    <source>
        <dbReference type="RuleBase" id="RU000454"/>
    </source>
</evidence>
<protein>
    <submittedName>
        <fullName evidence="9">Aspartic peptidase domain-containing protein</fullName>
    </submittedName>
</protein>
<dbReference type="PROSITE" id="PS00141">
    <property type="entry name" value="ASP_PROTEASE"/>
    <property type="match status" value="1"/>
</dbReference>
<evidence type="ECO:0000256" key="4">
    <source>
        <dbReference type="ARBA" id="ARBA00022801"/>
    </source>
</evidence>
<feature type="active site" evidence="5">
    <location>
        <position position="325"/>
    </location>
</feature>
<evidence type="ECO:0000313" key="9">
    <source>
        <dbReference type="EMBL" id="ORY91629.1"/>
    </source>
</evidence>
<dbReference type="EMBL" id="MCGR01000002">
    <property type="protein sequence ID" value="ORY91629.1"/>
    <property type="molecule type" value="Genomic_DNA"/>
</dbReference>
<keyword evidence="10" id="KW-1185">Reference proteome</keyword>
<name>A0A1Y2G2L9_9BASI</name>
<dbReference type="CDD" id="cd05471">
    <property type="entry name" value="pepsin_like"/>
    <property type="match status" value="1"/>
</dbReference>
<dbReference type="GO" id="GO:0004190">
    <property type="term" value="F:aspartic-type endopeptidase activity"/>
    <property type="evidence" value="ECO:0007669"/>
    <property type="project" value="UniProtKB-KW"/>
</dbReference>
<evidence type="ECO:0000259" key="8">
    <source>
        <dbReference type="PROSITE" id="PS51767"/>
    </source>
</evidence>
<dbReference type="InParanoid" id="A0A1Y2G2L9"/>
<dbReference type="PANTHER" id="PTHR47966:SF51">
    <property type="entry name" value="BETA-SITE APP-CLEAVING ENZYME, ISOFORM A-RELATED"/>
    <property type="match status" value="1"/>
</dbReference>
<dbReference type="InterPro" id="IPR034164">
    <property type="entry name" value="Pepsin-like_dom"/>
</dbReference>
<dbReference type="InterPro" id="IPR001969">
    <property type="entry name" value="Aspartic_peptidase_AS"/>
</dbReference>
<keyword evidence="4 6" id="KW-0378">Hydrolase</keyword>
<feature type="chain" id="PRO_5012101542" evidence="7">
    <location>
        <begin position="18"/>
        <end position="438"/>
    </location>
</feature>
<sequence length="438" mass="46642">MHVHLSLLALAAPLALASPSPSDGPARLPPHPAAHVRIPLTKRSSGLGTPRAFSHNGVADVDNLKQALKSATRKFTGGAERYYMRTGKELPGFKLVKDVTNLATGVVDGALGALGLSKRQSQTLTEYSDGLLWAGPVSIGTPAQEFVINFDTGSSDFWVPDASVSNGHSTYSASASSTWTNTTDHFSISYGDGSSVNGPVYEDTITVAGLSATKQHFASATTVSASFTDDPGDGVLGMGYESISNIGEKPFFNTLFEQGVVSQNVFSFNLGKEDAGELYLGGSDAARYTGDITYTPVTQQGYWMVKGSAYVNHNASNTDANFIMDTGTTLIIAPPTEAAAFFKQVPTARKWGSSGYYMYRCNRSWSASFSFDGSDKQFTVSSEFMNLGLISEGSLWCVAGLAAQNIGVDAWILGDVFLRSVYSIYDFDLNRVGVADLA</sequence>
<comment type="caution">
    <text evidence="9">The sequence shown here is derived from an EMBL/GenBank/DDBJ whole genome shotgun (WGS) entry which is preliminary data.</text>
</comment>
<dbReference type="SUPFAM" id="SSF50630">
    <property type="entry name" value="Acid proteases"/>
    <property type="match status" value="1"/>
</dbReference>
<gene>
    <name evidence="9" type="ORF">BCR35DRAFT_323373</name>
</gene>
<dbReference type="InterPro" id="IPR001461">
    <property type="entry name" value="Aspartic_peptidase_A1"/>
</dbReference>
<evidence type="ECO:0000256" key="7">
    <source>
        <dbReference type="SAM" id="SignalP"/>
    </source>
</evidence>
<keyword evidence="7" id="KW-0732">Signal</keyword>
<comment type="similarity">
    <text evidence="1 6">Belongs to the peptidase A1 family.</text>
</comment>
<accession>A0A1Y2G2L9</accession>
<dbReference type="PROSITE" id="PS51767">
    <property type="entry name" value="PEPTIDASE_A1"/>
    <property type="match status" value="1"/>
</dbReference>
<feature type="signal peptide" evidence="7">
    <location>
        <begin position="1"/>
        <end position="17"/>
    </location>
</feature>
<keyword evidence="2 6" id="KW-0645">Protease</keyword>
<dbReference type="InterPro" id="IPR033121">
    <property type="entry name" value="PEPTIDASE_A1"/>
</dbReference>
<feature type="domain" description="Peptidase A1" evidence="8">
    <location>
        <begin position="133"/>
        <end position="435"/>
    </location>
</feature>
<dbReference type="FunCoup" id="A0A1Y2G2L9">
    <property type="interactions" value="45"/>
</dbReference>
<dbReference type="GO" id="GO:0006508">
    <property type="term" value="P:proteolysis"/>
    <property type="evidence" value="ECO:0007669"/>
    <property type="project" value="UniProtKB-KW"/>
</dbReference>
<evidence type="ECO:0000313" key="10">
    <source>
        <dbReference type="Proteomes" id="UP000193467"/>
    </source>
</evidence>
<dbReference type="Gene3D" id="2.40.70.10">
    <property type="entry name" value="Acid Proteases"/>
    <property type="match status" value="2"/>
</dbReference>